<evidence type="ECO:0000313" key="3">
    <source>
        <dbReference type="Proteomes" id="UP001054837"/>
    </source>
</evidence>
<accession>A0AAV4SZL1</accession>
<evidence type="ECO:0000313" key="2">
    <source>
        <dbReference type="EMBL" id="GIY37872.1"/>
    </source>
</evidence>
<dbReference type="AlphaFoldDB" id="A0AAV4SZL1"/>
<reference evidence="2 3" key="1">
    <citation type="submission" date="2021-06" db="EMBL/GenBank/DDBJ databases">
        <title>Caerostris darwini draft genome.</title>
        <authorList>
            <person name="Kono N."/>
            <person name="Arakawa K."/>
        </authorList>
    </citation>
    <scope>NUCLEOTIDE SEQUENCE [LARGE SCALE GENOMIC DNA]</scope>
</reference>
<sequence length="97" mass="11669">MSHRASIVVQFASLPTDNGTREWIILLLVPAAAMCVNWLRPWRYSARSRRGPNHYRRRGGCVSERGDRVVEWKKRMREVITWRSRMLTERLLFEFFF</sequence>
<keyword evidence="1" id="KW-0812">Transmembrane</keyword>
<evidence type="ECO:0000256" key="1">
    <source>
        <dbReference type="SAM" id="Phobius"/>
    </source>
</evidence>
<name>A0AAV4SZL1_9ARAC</name>
<keyword evidence="1" id="KW-0472">Membrane</keyword>
<dbReference type="EMBL" id="BPLQ01008522">
    <property type="protein sequence ID" value="GIY37872.1"/>
    <property type="molecule type" value="Genomic_DNA"/>
</dbReference>
<keyword evidence="3" id="KW-1185">Reference proteome</keyword>
<proteinExistence type="predicted"/>
<dbReference type="Proteomes" id="UP001054837">
    <property type="component" value="Unassembled WGS sequence"/>
</dbReference>
<feature type="transmembrane region" description="Helical" evidence="1">
    <location>
        <begin position="23"/>
        <end position="40"/>
    </location>
</feature>
<keyword evidence="1" id="KW-1133">Transmembrane helix</keyword>
<gene>
    <name evidence="2" type="ORF">CDAR_57411</name>
</gene>
<comment type="caution">
    <text evidence="2">The sequence shown here is derived from an EMBL/GenBank/DDBJ whole genome shotgun (WGS) entry which is preliminary data.</text>
</comment>
<organism evidence="2 3">
    <name type="scientific">Caerostris darwini</name>
    <dbReference type="NCBI Taxonomy" id="1538125"/>
    <lineage>
        <taxon>Eukaryota</taxon>
        <taxon>Metazoa</taxon>
        <taxon>Ecdysozoa</taxon>
        <taxon>Arthropoda</taxon>
        <taxon>Chelicerata</taxon>
        <taxon>Arachnida</taxon>
        <taxon>Araneae</taxon>
        <taxon>Araneomorphae</taxon>
        <taxon>Entelegynae</taxon>
        <taxon>Araneoidea</taxon>
        <taxon>Araneidae</taxon>
        <taxon>Caerostris</taxon>
    </lineage>
</organism>
<protein>
    <submittedName>
        <fullName evidence="2">Uncharacterized protein</fullName>
    </submittedName>
</protein>